<proteinExistence type="predicted"/>
<evidence type="ECO:0000313" key="3">
    <source>
        <dbReference type="Proteomes" id="UP000247523"/>
    </source>
</evidence>
<keyword evidence="1" id="KW-0472">Membrane</keyword>
<dbReference type="AlphaFoldDB" id="A0A318EPP0"/>
<feature type="transmembrane region" description="Helical" evidence="1">
    <location>
        <begin position="183"/>
        <end position="202"/>
    </location>
</feature>
<feature type="transmembrane region" description="Helical" evidence="1">
    <location>
        <begin position="21"/>
        <end position="39"/>
    </location>
</feature>
<keyword evidence="1" id="KW-0812">Transmembrane</keyword>
<dbReference type="EMBL" id="QICS01000003">
    <property type="protein sequence ID" value="PXV91544.1"/>
    <property type="molecule type" value="Genomic_DNA"/>
</dbReference>
<keyword evidence="1" id="KW-1133">Transmembrane helix</keyword>
<gene>
    <name evidence="2" type="ORF">C8E03_103101</name>
</gene>
<feature type="transmembrane region" description="Helical" evidence="1">
    <location>
        <begin position="153"/>
        <end position="171"/>
    </location>
</feature>
<protein>
    <submittedName>
        <fullName evidence="2">Uncharacterized protein</fullName>
    </submittedName>
</protein>
<feature type="transmembrane region" description="Helical" evidence="1">
    <location>
        <begin position="51"/>
        <end position="73"/>
    </location>
</feature>
<reference evidence="2 3" key="1">
    <citation type="submission" date="2018-05" db="EMBL/GenBank/DDBJ databases">
        <title>Genomic Encyclopedia of Type Strains, Phase IV (KMG-IV): sequencing the most valuable type-strain genomes for metagenomic binning, comparative biology and taxonomic classification.</title>
        <authorList>
            <person name="Goeker M."/>
        </authorList>
    </citation>
    <scope>NUCLEOTIDE SEQUENCE [LARGE SCALE GENOMIC DNA]</scope>
    <source>
        <strain evidence="2 3">DSM 28816</strain>
    </source>
</reference>
<name>A0A318EPP0_9FIRM</name>
<organism evidence="2 3">
    <name type="scientific">Lachnotalea glycerini</name>
    <dbReference type="NCBI Taxonomy" id="1763509"/>
    <lineage>
        <taxon>Bacteria</taxon>
        <taxon>Bacillati</taxon>
        <taxon>Bacillota</taxon>
        <taxon>Clostridia</taxon>
        <taxon>Lachnospirales</taxon>
        <taxon>Lachnospiraceae</taxon>
        <taxon>Lachnotalea</taxon>
    </lineage>
</organism>
<comment type="caution">
    <text evidence="2">The sequence shown here is derived from an EMBL/GenBank/DDBJ whole genome shotgun (WGS) entry which is preliminary data.</text>
</comment>
<evidence type="ECO:0000256" key="1">
    <source>
        <dbReference type="SAM" id="Phobius"/>
    </source>
</evidence>
<dbReference type="Proteomes" id="UP000247523">
    <property type="component" value="Unassembled WGS sequence"/>
</dbReference>
<feature type="transmembrane region" description="Helical" evidence="1">
    <location>
        <begin position="231"/>
        <end position="249"/>
    </location>
</feature>
<feature type="transmembrane region" description="Helical" evidence="1">
    <location>
        <begin position="94"/>
        <end position="120"/>
    </location>
</feature>
<accession>A0A318EPP0</accession>
<evidence type="ECO:0000313" key="2">
    <source>
        <dbReference type="EMBL" id="PXV91544.1"/>
    </source>
</evidence>
<sequence>MKNRFIYYFNVKILRGISNYIIVYLIFFTYNFLVLRNMYTNHNIIFHELFYWHMGNSLQLTLFHSVFILMLLHKMVTDNNYDIHFVMRCNNRKNLFLIKVTSSIIISISCILTSVLISLIQSISLSHHKFEWTDFTKYIYSSIYNENLKLEDFLMPFLINLFFYFTVLNLIMLTLNQIFKQKYLAVIIMILLCLLNYSSFLSKLNDIAKYTMLGNVIIGYNDNKLNDSVNILYWVLLIFILTFIYYLSLKKTDIKEYHT</sequence>